<evidence type="ECO:0000313" key="2">
    <source>
        <dbReference type="EMBL" id="GMR38264.1"/>
    </source>
</evidence>
<dbReference type="Proteomes" id="UP001328107">
    <property type="component" value="Unassembled WGS sequence"/>
</dbReference>
<accession>A0AAN4ZEU9</accession>
<gene>
    <name evidence="2" type="ORF">PMAYCL1PPCAC_08459</name>
</gene>
<dbReference type="AlphaFoldDB" id="A0AAN4ZEU9"/>
<protein>
    <submittedName>
        <fullName evidence="2">Uncharacterized protein</fullName>
    </submittedName>
</protein>
<name>A0AAN4ZEU9_9BILA</name>
<evidence type="ECO:0000313" key="3">
    <source>
        <dbReference type="Proteomes" id="UP001328107"/>
    </source>
</evidence>
<feature type="non-terminal residue" evidence="2">
    <location>
        <position position="187"/>
    </location>
</feature>
<sequence length="187" mass="21635">GFGIHNREIIHVFSFTRIVSFPTLSNSIHSSIVYRAWMFKLHLCCLWKCKHRQCCLNSMAASQVTAFVVVFWYFVFAVTYFSAFSNQLPLYYTIQIFFLVIELFKSTIVLIACCRLNLKLILLSMLIQFGNIVFNAAHVVCLWGGVWAKVANTCDNCPIWPFATPLIPSAFEIYYLMCCYNLLLHKK</sequence>
<keyword evidence="1" id="KW-1133">Transmembrane helix</keyword>
<keyword evidence="1" id="KW-0812">Transmembrane</keyword>
<keyword evidence="3" id="KW-1185">Reference proteome</keyword>
<feature type="transmembrane region" description="Helical" evidence="1">
    <location>
        <begin position="90"/>
        <end position="113"/>
    </location>
</feature>
<keyword evidence="1" id="KW-0472">Membrane</keyword>
<evidence type="ECO:0000256" key="1">
    <source>
        <dbReference type="SAM" id="Phobius"/>
    </source>
</evidence>
<reference evidence="3" key="1">
    <citation type="submission" date="2022-10" db="EMBL/GenBank/DDBJ databases">
        <title>Genome assembly of Pristionchus species.</title>
        <authorList>
            <person name="Yoshida K."/>
            <person name="Sommer R.J."/>
        </authorList>
    </citation>
    <scope>NUCLEOTIDE SEQUENCE [LARGE SCALE GENOMIC DNA]</scope>
    <source>
        <strain evidence="3">RS5460</strain>
    </source>
</reference>
<organism evidence="2 3">
    <name type="scientific">Pristionchus mayeri</name>
    <dbReference type="NCBI Taxonomy" id="1317129"/>
    <lineage>
        <taxon>Eukaryota</taxon>
        <taxon>Metazoa</taxon>
        <taxon>Ecdysozoa</taxon>
        <taxon>Nematoda</taxon>
        <taxon>Chromadorea</taxon>
        <taxon>Rhabditida</taxon>
        <taxon>Rhabditina</taxon>
        <taxon>Diplogasteromorpha</taxon>
        <taxon>Diplogasteroidea</taxon>
        <taxon>Neodiplogasteridae</taxon>
        <taxon>Pristionchus</taxon>
    </lineage>
</organism>
<feature type="transmembrane region" description="Helical" evidence="1">
    <location>
        <begin position="60"/>
        <end position="84"/>
    </location>
</feature>
<comment type="caution">
    <text evidence="2">The sequence shown here is derived from an EMBL/GenBank/DDBJ whole genome shotgun (WGS) entry which is preliminary data.</text>
</comment>
<dbReference type="EMBL" id="BTRK01000002">
    <property type="protein sequence ID" value="GMR38264.1"/>
    <property type="molecule type" value="Genomic_DNA"/>
</dbReference>
<feature type="transmembrane region" description="Helical" evidence="1">
    <location>
        <begin position="120"/>
        <end position="146"/>
    </location>
</feature>
<proteinExistence type="predicted"/>
<feature type="non-terminal residue" evidence="2">
    <location>
        <position position="1"/>
    </location>
</feature>
<feature type="transmembrane region" description="Helical" evidence="1">
    <location>
        <begin position="166"/>
        <end position="184"/>
    </location>
</feature>